<dbReference type="EC" id="2.3.1.51" evidence="5"/>
<dbReference type="AlphaFoldDB" id="V5WK31"/>
<accession>V5WK31</accession>
<evidence type="ECO:0000313" key="5">
    <source>
        <dbReference type="EMBL" id="AHC15949.1"/>
    </source>
</evidence>
<dbReference type="HOGENOM" id="CLU_055816_0_0_12"/>
<dbReference type="RefSeq" id="WP_024268850.1">
    <property type="nucleotide sequence ID" value="NC_023035.1"/>
</dbReference>
<dbReference type="eggNOG" id="COG0204">
    <property type="taxonomic scope" value="Bacteria"/>
</dbReference>
<proteinExistence type="predicted"/>
<dbReference type="Pfam" id="PF01553">
    <property type="entry name" value="Acyltransferase"/>
    <property type="match status" value="1"/>
</dbReference>
<evidence type="ECO:0000256" key="2">
    <source>
        <dbReference type="ARBA" id="ARBA00022679"/>
    </source>
</evidence>
<dbReference type="SMART" id="SM00563">
    <property type="entry name" value="PlsC"/>
    <property type="match status" value="1"/>
</dbReference>
<evidence type="ECO:0000259" key="4">
    <source>
        <dbReference type="SMART" id="SM00563"/>
    </source>
</evidence>
<comment type="pathway">
    <text evidence="1">Lipid metabolism.</text>
</comment>
<evidence type="ECO:0000256" key="3">
    <source>
        <dbReference type="ARBA" id="ARBA00023315"/>
    </source>
</evidence>
<organism evidence="5 6">
    <name type="scientific">Salinispira pacifica</name>
    <dbReference type="NCBI Taxonomy" id="1307761"/>
    <lineage>
        <taxon>Bacteria</taxon>
        <taxon>Pseudomonadati</taxon>
        <taxon>Spirochaetota</taxon>
        <taxon>Spirochaetia</taxon>
        <taxon>Spirochaetales</taxon>
        <taxon>Spirochaetaceae</taxon>
        <taxon>Salinispira</taxon>
    </lineage>
</organism>
<dbReference type="EMBL" id="CP006939">
    <property type="protein sequence ID" value="AHC15949.1"/>
    <property type="molecule type" value="Genomic_DNA"/>
</dbReference>
<dbReference type="Proteomes" id="UP000018680">
    <property type="component" value="Chromosome"/>
</dbReference>
<protein>
    <submittedName>
        <fullName evidence="5">1-acyl-sn-glycerol-3-phosphate acyltransferase</fullName>
        <ecNumber evidence="5">2.3.1.51</ecNumber>
    </submittedName>
</protein>
<dbReference type="GO" id="GO:0006654">
    <property type="term" value="P:phosphatidic acid biosynthetic process"/>
    <property type="evidence" value="ECO:0007669"/>
    <property type="project" value="TreeGrafter"/>
</dbReference>
<keyword evidence="3 5" id="KW-0012">Acyltransferase</keyword>
<reference evidence="5 6" key="1">
    <citation type="journal article" date="2015" name="Stand. Genomic Sci.">
        <title>Complete genome sequence and description of Salinispira pacifica gen. nov., sp. nov., a novel spirochaete isolated form a hypersaline microbial mat.</title>
        <authorList>
            <person name="Ben Hania W."/>
            <person name="Joseph M."/>
            <person name="Schumann P."/>
            <person name="Bunk B."/>
            <person name="Fiebig A."/>
            <person name="Sproer C."/>
            <person name="Klenk H.P."/>
            <person name="Fardeau M.L."/>
            <person name="Spring S."/>
        </authorList>
    </citation>
    <scope>NUCLEOTIDE SEQUENCE [LARGE SCALE GENOMIC DNA]</scope>
    <source>
        <strain evidence="5 6">L21-RPul-D2</strain>
    </source>
</reference>
<gene>
    <name evidence="5" type="ORF">L21SP2_2597</name>
</gene>
<dbReference type="PANTHER" id="PTHR10434">
    <property type="entry name" value="1-ACYL-SN-GLYCEROL-3-PHOSPHATE ACYLTRANSFERASE"/>
    <property type="match status" value="1"/>
</dbReference>
<name>V5WK31_9SPIO</name>
<dbReference type="SUPFAM" id="SSF69593">
    <property type="entry name" value="Glycerol-3-phosphate (1)-acyltransferase"/>
    <property type="match status" value="1"/>
</dbReference>
<feature type="domain" description="Phospholipid/glycerol acyltransferase" evidence="4">
    <location>
        <begin position="46"/>
        <end position="159"/>
    </location>
</feature>
<keyword evidence="2 5" id="KW-0808">Transferase</keyword>
<evidence type="ECO:0000256" key="1">
    <source>
        <dbReference type="ARBA" id="ARBA00005189"/>
    </source>
</evidence>
<dbReference type="STRING" id="1307761.L21SP2_2597"/>
<dbReference type="GO" id="GO:0003841">
    <property type="term" value="F:1-acylglycerol-3-phosphate O-acyltransferase activity"/>
    <property type="evidence" value="ECO:0007669"/>
    <property type="project" value="UniProtKB-EC"/>
</dbReference>
<evidence type="ECO:0000313" key="6">
    <source>
        <dbReference type="Proteomes" id="UP000018680"/>
    </source>
</evidence>
<sequence length="403" mass="46375">MHQKRKTRAYRWFHGILKLSFGNFLKWRYRLEAVGLADLESVPGPWLVLPNHVMTWDPVLISLFIREPVYFIASDANFRNPVASWWLRRLGAIPTSKQATDLTTVKQMLSLLKQGRHVGLFPEGERTWDGVTLPIIPATAKLVRLARRPVVVPVIKGGYLSLPRWSFKSRRGPISIEYKLAISAEELPKLSLQEIQEKIEKALFHDEHEYQNSQNLPYIAPAPAEPLQLVLFSCPECRNMNCMEGTGNLFRCRNCGFTTAFSAYGRFRPVNGYTTHFESISRWADWQNNLLREKVDEMRNGSSPETPLFHDEPVNYATGYKFKSLKHQAKGRLLLNALGIEFHPQGGRPLQFPWSEIRALNVVYQNQLEFYYRNSLQVFTFPGKDTSGYKYLAAGKHFLTPSE</sequence>
<dbReference type="KEGG" id="slr:L21SP2_2597"/>
<keyword evidence="6" id="KW-1185">Reference proteome</keyword>
<dbReference type="PANTHER" id="PTHR10434:SF11">
    <property type="entry name" value="1-ACYL-SN-GLYCEROL-3-PHOSPHATE ACYLTRANSFERASE"/>
    <property type="match status" value="1"/>
</dbReference>
<dbReference type="InterPro" id="IPR002123">
    <property type="entry name" value="Plipid/glycerol_acylTrfase"/>
</dbReference>
<dbReference type="CDD" id="cd07989">
    <property type="entry name" value="LPLAT_AGPAT-like"/>
    <property type="match status" value="1"/>
</dbReference>